<dbReference type="InterPro" id="IPR036866">
    <property type="entry name" value="RibonucZ/Hydroxyglut_hydro"/>
</dbReference>
<evidence type="ECO:0000259" key="1">
    <source>
        <dbReference type="SMART" id="SM00849"/>
    </source>
</evidence>
<proteinExistence type="predicted"/>
<dbReference type="KEGG" id="dti:Desti_3919"/>
<dbReference type="CDD" id="cd06262">
    <property type="entry name" value="metallo-hydrolase-like_MBL-fold"/>
    <property type="match status" value="1"/>
</dbReference>
<dbReference type="HOGENOM" id="CLU_071018_0_0_7"/>
<dbReference type="InterPro" id="IPR001279">
    <property type="entry name" value="Metallo-B-lactamas"/>
</dbReference>
<keyword evidence="2" id="KW-0378">Hydrolase</keyword>
<dbReference type="SUPFAM" id="SSF56281">
    <property type="entry name" value="Metallo-hydrolase/oxidoreductase"/>
    <property type="match status" value="1"/>
</dbReference>
<dbReference type="PANTHER" id="PTHR42951">
    <property type="entry name" value="METALLO-BETA-LACTAMASE DOMAIN-CONTAINING"/>
    <property type="match status" value="1"/>
</dbReference>
<feature type="domain" description="Metallo-beta-lactamase" evidence="1">
    <location>
        <begin position="26"/>
        <end position="197"/>
    </location>
</feature>
<gene>
    <name evidence="2" type="ordered locus">Desti_3919</name>
</gene>
<dbReference type="OrthoDB" id="9802248at2"/>
<keyword evidence="3" id="KW-1185">Reference proteome</keyword>
<evidence type="ECO:0000313" key="3">
    <source>
        <dbReference type="Proteomes" id="UP000006055"/>
    </source>
</evidence>
<dbReference type="RefSeq" id="WP_014811687.1">
    <property type="nucleotide sequence ID" value="NC_018025.1"/>
</dbReference>
<dbReference type="SMART" id="SM00849">
    <property type="entry name" value="Lactamase_B"/>
    <property type="match status" value="1"/>
</dbReference>
<reference evidence="3" key="1">
    <citation type="submission" date="2012-06" db="EMBL/GenBank/DDBJ databases">
        <title>Complete sequence of chromosome of Desulfomonile tiedjei DSM 6799.</title>
        <authorList>
            <person name="Lucas S."/>
            <person name="Copeland A."/>
            <person name="Lapidus A."/>
            <person name="Glavina del Rio T."/>
            <person name="Dalin E."/>
            <person name="Tice H."/>
            <person name="Bruce D."/>
            <person name="Goodwin L."/>
            <person name="Pitluck S."/>
            <person name="Peters L."/>
            <person name="Ovchinnikova G."/>
            <person name="Zeytun A."/>
            <person name="Lu M."/>
            <person name="Kyrpides N."/>
            <person name="Mavromatis K."/>
            <person name="Ivanova N."/>
            <person name="Brettin T."/>
            <person name="Detter J.C."/>
            <person name="Han C."/>
            <person name="Larimer F."/>
            <person name="Land M."/>
            <person name="Hauser L."/>
            <person name="Markowitz V."/>
            <person name="Cheng J.-F."/>
            <person name="Hugenholtz P."/>
            <person name="Woyke T."/>
            <person name="Wu D."/>
            <person name="Spring S."/>
            <person name="Schroeder M."/>
            <person name="Brambilla E."/>
            <person name="Klenk H.-P."/>
            <person name="Eisen J.A."/>
        </authorList>
    </citation>
    <scope>NUCLEOTIDE SEQUENCE [LARGE SCALE GENOMIC DNA]</scope>
    <source>
        <strain evidence="3">ATCC 49306 / DSM 6799 / DCB-1</strain>
    </source>
</reference>
<organism evidence="2 3">
    <name type="scientific">Desulfomonile tiedjei (strain ATCC 49306 / DSM 6799 / DCB-1)</name>
    <dbReference type="NCBI Taxonomy" id="706587"/>
    <lineage>
        <taxon>Bacteria</taxon>
        <taxon>Pseudomonadati</taxon>
        <taxon>Thermodesulfobacteriota</taxon>
        <taxon>Desulfomonilia</taxon>
        <taxon>Desulfomonilales</taxon>
        <taxon>Desulfomonilaceae</taxon>
        <taxon>Desulfomonile</taxon>
    </lineage>
</organism>
<dbReference type="PATRIC" id="fig|706587.4.peg.4445"/>
<name>I4CAH0_DESTA</name>
<dbReference type="GO" id="GO:0016787">
    <property type="term" value="F:hydrolase activity"/>
    <property type="evidence" value="ECO:0007669"/>
    <property type="project" value="UniProtKB-KW"/>
</dbReference>
<dbReference type="Pfam" id="PF00753">
    <property type="entry name" value="Lactamase_B"/>
    <property type="match status" value="1"/>
</dbReference>
<evidence type="ECO:0000313" key="2">
    <source>
        <dbReference type="EMBL" id="AFM26561.1"/>
    </source>
</evidence>
<protein>
    <submittedName>
        <fullName evidence="2">Zn-dependent hydrolase, glyoxylase</fullName>
    </submittedName>
</protein>
<dbReference type="InterPro" id="IPR050855">
    <property type="entry name" value="NDM-1-like"/>
</dbReference>
<dbReference type="EMBL" id="CP003360">
    <property type="protein sequence ID" value="AFM26561.1"/>
    <property type="molecule type" value="Genomic_DNA"/>
</dbReference>
<accession>I4CAH0</accession>
<dbReference type="eggNOG" id="COG0491">
    <property type="taxonomic scope" value="Bacteria"/>
</dbReference>
<dbReference type="Gene3D" id="3.60.15.10">
    <property type="entry name" value="Ribonuclease Z/Hydroxyacylglutathione hydrolase-like"/>
    <property type="match status" value="1"/>
</dbReference>
<dbReference type="AlphaFoldDB" id="I4CAH0"/>
<sequence>MIYVEQVGEVTKFRMARTFMGRGLYFTAAYFVDGLLIDTGCAHTVSEFMNTLGSRYVRFIVNTHSHEDHIGANKAVQTKFGAQILAHSEAVPILADPSTKRLRPYQIVMWGYPQSSTATVIGEELETEHHKFRVIHTPGHSPDHITLYEPDRGWIFSGDTYVGGKDKALRADYNIWQIIESLRNLASVDSTLLFPGSGTTRDNPREELLKKVHYLEETGRKIKELHSRGWSRHRIRRKLFGPEMSIAYYTLGNFSGKNLVRSYIEDSSK</sequence>
<dbReference type="STRING" id="706587.Desti_3919"/>
<dbReference type="Proteomes" id="UP000006055">
    <property type="component" value="Chromosome"/>
</dbReference>